<evidence type="ECO:0000256" key="2">
    <source>
        <dbReference type="ARBA" id="ARBA00022741"/>
    </source>
</evidence>
<reference evidence="6" key="1">
    <citation type="submission" date="2023-01" db="EMBL/GenBank/DDBJ databases">
        <title>Human gut microbiome strain richness.</title>
        <authorList>
            <person name="Chen-Liaw A."/>
        </authorList>
    </citation>
    <scope>NUCLEOTIDE SEQUENCE</scope>
    <source>
        <strain evidence="6">RTP21484st1_B7_RTP21484_190118</strain>
    </source>
</reference>
<dbReference type="InterPro" id="IPR011761">
    <property type="entry name" value="ATP-grasp"/>
</dbReference>
<dbReference type="AlphaFoldDB" id="A0AAW6FJ77"/>
<name>A0AAW6FJ77_9BACT</name>
<evidence type="ECO:0000259" key="5">
    <source>
        <dbReference type="PROSITE" id="PS50975"/>
    </source>
</evidence>
<comment type="caution">
    <text evidence="6">The sequence shown here is derived from an EMBL/GenBank/DDBJ whole genome shotgun (WGS) entry which is preliminary data.</text>
</comment>
<dbReference type="GO" id="GO:0046872">
    <property type="term" value="F:metal ion binding"/>
    <property type="evidence" value="ECO:0007669"/>
    <property type="project" value="InterPro"/>
</dbReference>
<evidence type="ECO:0000313" key="6">
    <source>
        <dbReference type="EMBL" id="MDB9223115.1"/>
    </source>
</evidence>
<organism evidence="6 7">
    <name type="scientific">Odoribacter splanchnicus</name>
    <dbReference type="NCBI Taxonomy" id="28118"/>
    <lineage>
        <taxon>Bacteria</taxon>
        <taxon>Pseudomonadati</taxon>
        <taxon>Bacteroidota</taxon>
        <taxon>Bacteroidia</taxon>
        <taxon>Bacteroidales</taxon>
        <taxon>Odoribacteraceae</taxon>
        <taxon>Odoribacter</taxon>
    </lineage>
</organism>
<proteinExistence type="predicted"/>
<sequence>MNNVNKQKKILLLGGLRYLLPVIKAAHDLGYYVITCDYLPDNIAHKYADEYHNVSIIDKEAVLALARELQIDGIMSFAVDPGVVTAAYVQEQMGLPACGPYESVCILQNKDRFRAFLSEHGFMVPWAYGFSSKEEALSNYEVFSYPLIVKPTDSAGSKGVTRVDDVAKLSDALQEAFSYSIGKRVIVEEFIEKEGCSSDTDCFSVDGELKFVSFSAQRFDEHAANPYTPSAYSWPSTFSGEQEKELATEIQRLLKLLGMQTSIYNVETRIGKNGKAYIMEVSPRGGGNRLAEMLRYATGVDLINNAVRAAVGDEIVGMEQRPYNGHWAEVVLHADKDGKFAGLEIAEDLKQHVVEVDLWVKEGEQVSSFKGANDAIGTLVLKLDSENELKSVLTRPEDYLKVIVK</sequence>
<gene>
    <name evidence="6" type="ORF">PN645_08865</name>
</gene>
<accession>A0AAW6FJ77</accession>
<keyword evidence="3 4" id="KW-0067">ATP-binding</keyword>
<dbReference type="Gene3D" id="3.30.470.20">
    <property type="entry name" value="ATP-grasp fold, B domain"/>
    <property type="match status" value="1"/>
</dbReference>
<protein>
    <submittedName>
        <fullName evidence="6">ATP-grasp domain-containing protein</fullName>
    </submittedName>
</protein>
<dbReference type="PROSITE" id="PS50975">
    <property type="entry name" value="ATP_GRASP"/>
    <property type="match status" value="1"/>
</dbReference>
<dbReference type="EMBL" id="JAQMRD010000009">
    <property type="protein sequence ID" value="MDB9223115.1"/>
    <property type="molecule type" value="Genomic_DNA"/>
</dbReference>
<evidence type="ECO:0000256" key="4">
    <source>
        <dbReference type="PROSITE-ProRule" id="PRU00409"/>
    </source>
</evidence>
<dbReference type="Gene3D" id="3.40.50.20">
    <property type="match status" value="1"/>
</dbReference>
<dbReference type="InterPro" id="IPR052032">
    <property type="entry name" value="ATP-dep_AA_Ligase"/>
</dbReference>
<dbReference type="SUPFAM" id="SSF56059">
    <property type="entry name" value="Glutathione synthetase ATP-binding domain-like"/>
    <property type="match status" value="1"/>
</dbReference>
<dbReference type="GO" id="GO:0005524">
    <property type="term" value="F:ATP binding"/>
    <property type="evidence" value="ECO:0007669"/>
    <property type="project" value="UniProtKB-UniRule"/>
</dbReference>
<keyword evidence="2 4" id="KW-0547">Nucleotide-binding</keyword>
<dbReference type="PANTHER" id="PTHR43585">
    <property type="entry name" value="FUMIPYRROLE BIOSYNTHESIS PROTEIN C"/>
    <property type="match status" value="1"/>
</dbReference>
<dbReference type="Proteomes" id="UP001212263">
    <property type="component" value="Unassembled WGS sequence"/>
</dbReference>
<dbReference type="Pfam" id="PF13535">
    <property type="entry name" value="ATP-grasp_4"/>
    <property type="match status" value="1"/>
</dbReference>
<dbReference type="InterPro" id="IPR016185">
    <property type="entry name" value="PreATP-grasp_dom_sf"/>
</dbReference>
<evidence type="ECO:0000313" key="7">
    <source>
        <dbReference type="Proteomes" id="UP001212263"/>
    </source>
</evidence>
<dbReference type="InterPro" id="IPR013815">
    <property type="entry name" value="ATP_grasp_subdomain_1"/>
</dbReference>
<dbReference type="PANTHER" id="PTHR43585:SF2">
    <property type="entry name" value="ATP-GRASP ENZYME FSQD"/>
    <property type="match status" value="1"/>
</dbReference>
<dbReference type="Gene3D" id="3.30.1490.20">
    <property type="entry name" value="ATP-grasp fold, A domain"/>
    <property type="match status" value="1"/>
</dbReference>
<feature type="domain" description="ATP-grasp" evidence="5">
    <location>
        <begin position="114"/>
        <end position="311"/>
    </location>
</feature>
<dbReference type="SUPFAM" id="SSF52440">
    <property type="entry name" value="PreATP-grasp domain"/>
    <property type="match status" value="1"/>
</dbReference>
<evidence type="ECO:0000256" key="3">
    <source>
        <dbReference type="ARBA" id="ARBA00022840"/>
    </source>
</evidence>
<evidence type="ECO:0000256" key="1">
    <source>
        <dbReference type="ARBA" id="ARBA00022598"/>
    </source>
</evidence>
<dbReference type="RefSeq" id="WP_118122073.1">
    <property type="nucleotide sequence ID" value="NZ_CABJFF010000025.1"/>
</dbReference>
<dbReference type="GO" id="GO:0016874">
    <property type="term" value="F:ligase activity"/>
    <property type="evidence" value="ECO:0007669"/>
    <property type="project" value="UniProtKB-KW"/>
</dbReference>
<keyword evidence="1" id="KW-0436">Ligase</keyword>